<proteinExistence type="predicted"/>
<dbReference type="AlphaFoldDB" id="X1IED1"/>
<protein>
    <submittedName>
        <fullName evidence="1">Uncharacterized protein</fullName>
    </submittedName>
</protein>
<evidence type="ECO:0000313" key="1">
    <source>
        <dbReference type="EMBL" id="GAH67625.1"/>
    </source>
</evidence>
<feature type="non-terminal residue" evidence="1">
    <location>
        <position position="269"/>
    </location>
</feature>
<dbReference type="EMBL" id="BARU01028176">
    <property type="protein sequence ID" value="GAH67625.1"/>
    <property type="molecule type" value="Genomic_DNA"/>
</dbReference>
<feature type="non-terminal residue" evidence="1">
    <location>
        <position position="1"/>
    </location>
</feature>
<comment type="caution">
    <text evidence="1">The sequence shown here is derived from an EMBL/GenBank/DDBJ whole genome shotgun (WGS) entry which is preliminary data.</text>
</comment>
<gene>
    <name evidence="1" type="ORF">S03H2_45014</name>
</gene>
<name>X1IED1_9ZZZZ</name>
<sequence>LDGTNNWRVVKGTALYGLAHPYGYPEYAYQYASIYGFFTWFGDSIARAFFEDTGSNHNYIRLRIWPIDVPIDEIWYCGNEVSIRYGTSLLAAVKFTGYDLYVWDGSSYTKTDTPWWTHNGWTDLVFDMDWSSKTYSVYWDGNSTPVCSNADFGADYDRLTTLEFNGGLTYFPVDSISINDESTSGGQSYPEDDVNIISPCACDSDEALEGRIPVTGNIWWDRLTAYDLLYCPADPDIDPDDPNNWHIADSCYSTGVEQNGLIGYWDTGS</sequence>
<reference evidence="1" key="1">
    <citation type="journal article" date="2014" name="Front. Microbiol.">
        <title>High frequency of phylogenetically diverse reductive dehalogenase-homologous genes in deep subseafloor sedimentary metagenomes.</title>
        <authorList>
            <person name="Kawai M."/>
            <person name="Futagami T."/>
            <person name="Toyoda A."/>
            <person name="Takaki Y."/>
            <person name="Nishi S."/>
            <person name="Hori S."/>
            <person name="Arai W."/>
            <person name="Tsubouchi T."/>
            <person name="Morono Y."/>
            <person name="Uchiyama I."/>
            <person name="Ito T."/>
            <person name="Fujiyama A."/>
            <person name="Inagaki F."/>
            <person name="Takami H."/>
        </authorList>
    </citation>
    <scope>NUCLEOTIDE SEQUENCE</scope>
    <source>
        <strain evidence="1">Expedition CK06-06</strain>
    </source>
</reference>
<organism evidence="1">
    <name type="scientific">marine sediment metagenome</name>
    <dbReference type="NCBI Taxonomy" id="412755"/>
    <lineage>
        <taxon>unclassified sequences</taxon>
        <taxon>metagenomes</taxon>
        <taxon>ecological metagenomes</taxon>
    </lineage>
</organism>
<accession>X1IED1</accession>